<dbReference type="RefSeq" id="WP_003369146.1">
    <property type="nucleotide sequence ID" value="NZ_JACBBA010000001.1"/>
</dbReference>
<comment type="caution">
    <text evidence="1">The sequence shown here is derived from an EMBL/GenBank/DDBJ whole genome shotgun (WGS) entry which is preliminary data.</text>
</comment>
<accession>A0A6B4JHY7</accession>
<gene>
    <name evidence="1" type="ORF">FDG31_15700</name>
</gene>
<organism evidence="1 2">
    <name type="scientific">Clostridium botulinum</name>
    <dbReference type="NCBI Taxonomy" id="1491"/>
    <lineage>
        <taxon>Bacteria</taxon>
        <taxon>Bacillati</taxon>
        <taxon>Bacillota</taxon>
        <taxon>Clostridia</taxon>
        <taxon>Eubacteriales</taxon>
        <taxon>Clostridiaceae</taxon>
        <taxon>Clostridium</taxon>
    </lineage>
</organism>
<evidence type="ECO:0000313" key="2">
    <source>
        <dbReference type="Proteomes" id="UP000486903"/>
    </source>
</evidence>
<proteinExistence type="predicted"/>
<name>A0A6B4JHY7_CLOBO</name>
<protein>
    <submittedName>
        <fullName evidence="1">Uncharacterized protein</fullName>
    </submittedName>
</protein>
<sequence length="137" mass="16106">MGKLKGDLGKLDNILRDYHKNKTEIDCYKLKYKIFKSKEQKNKEILQEMQQKIDLLIKQDLNIRTCLQMLDDRELKFINEVYCNHKTYGELIALIKELSNCSTNVYQVILNNGSTIKRIILNKLLKLNILGDKKNDS</sequence>
<dbReference type="AlphaFoldDB" id="A0A6B4JHY7"/>
<dbReference type="EMBL" id="SXFB01000017">
    <property type="protein sequence ID" value="NFV27577.1"/>
    <property type="molecule type" value="Genomic_DNA"/>
</dbReference>
<dbReference type="Proteomes" id="UP000486903">
    <property type="component" value="Unassembled WGS sequence"/>
</dbReference>
<evidence type="ECO:0000313" key="1">
    <source>
        <dbReference type="EMBL" id="NFV27577.1"/>
    </source>
</evidence>
<reference evidence="1 2" key="1">
    <citation type="submission" date="2019-04" db="EMBL/GenBank/DDBJ databases">
        <title>Genome sequencing of Clostridium botulinum Groups I-IV and Clostridium butyricum.</title>
        <authorList>
            <person name="Brunt J."/>
            <person name="Van Vliet A.H.M."/>
            <person name="Stringer S.C."/>
            <person name="Carter A.T."/>
            <person name="Peck M.W."/>
        </authorList>
    </citation>
    <scope>NUCLEOTIDE SEQUENCE [LARGE SCALE GENOMIC DNA]</scope>
    <source>
        <strain evidence="1 2">BL81</strain>
    </source>
</reference>